<dbReference type="PANTHER" id="PTHR11161">
    <property type="entry name" value="O-ACYLTRANSFERASE"/>
    <property type="match status" value="1"/>
</dbReference>
<gene>
    <name evidence="3" type="primary">nrf-6_52</name>
    <name evidence="3" type="ORF">CEXT_620321</name>
</gene>
<sequence length="232" mass="25824">MESSGQLNISSQCMRDAMKLIGGLKNVKPWAVRFIDASGKIMNGILVGSMSDFGAYDECVDTVATSDSRRDKGKEMFRGQYWWNGHKRRSKICPLFPLLSMRLGICVPSGCTLNDINQVAQMVGKSLSVNVEASRCEVKQENNYTPLIIIVMCIYSFAGLLLVIGSFIDIYSYFKGTTFKSTGVRVLLAFSIMSNFKKFSNTETSSETLSCLNGIRFLLHVMDCSGTHLFYC</sequence>
<dbReference type="EMBL" id="BPLR01019208">
    <property type="protein sequence ID" value="GIZ05106.1"/>
    <property type="molecule type" value="Genomic_DNA"/>
</dbReference>
<accession>A0AAV4YGG3</accession>
<feature type="transmembrane region" description="Helical" evidence="1">
    <location>
        <begin position="144"/>
        <end position="171"/>
    </location>
</feature>
<evidence type="ECO:0000256" key="1">
    <source>
        <dbReference type="SAM" id="Phobius"/>
    </source>
</evidence>
<dbReference type="InterPro" id="IPR006621">
    <property type="entry name" value="Nose-resist-to-fluoxetine_N"/>
</dbReference>
<keyword evidence="1" id="KW-0812">Transmembrane</keyword>
<dbReference type="AlphaFoldDB" id="A0AAV4YGG3"/>
<dbReference type="PANTHER" id="PTHR11161:SF0">
    <property type="entry name" value="O-ACYLTRANSFERASE LIKE PROTEIN"/>
    <property type="match status" value="1"/>
</dbReference>
<evidence type="ECO:0000259" key="2">
    <source>
        <dbReference type="SMART" id="SM00703"/>
    </source>
</evidence>
<reference evidence="3 4" key="1">
    <citation type="submission" date="2021-06" db="EMBL/GenBank/DDBJ databases">
        <title>Caerostris extrusa draft genome.</title>
        <authorList>
            <person name="Kono N."/>
            <person name="Arakawa K."/>
        </authorList>
    </citation>
    <scope>NUCLEOTIDE SEQUENCE [LARGE SCALE GENOMIC DNA]</scope>
</reference>
<comment type="caution">
    <text evidence="3">The sequence shown here is derived from an EMBL/GenBank/DDBJ whole genome shotgun (WGS) entry which is preliminary data.</text>
</comment>
<dbReference type="Pfam" id="PF20146">
    <property type="entry name" value="NRF"/>
    <property type="match status" value="1"/>
</dbReference>
<keyword evidence="4" id="KW-1185">Reference proteome</keyword>
<dbReference type="InterPro" id="IPR052728">
    <property type="entry name" value="O2_lipid_transport_reg"/>
</dbReference>
<proteinExistence type="predicted"/>
<keyword evidence="1" id="KW-0472">Membrane</keyword>
<organism evidence="3 4">
    <name type="scientific">Caerostris extrusa</name>
    <name type="common">Bark spider</name>
    <name type="synonym">Caerostris bankana</name>
    <dbReference type="NCBI Taxonomy" id="172846"/>
    <lineage>
        <taxon>Eukaryota</taxon>
        <taxon>Metazoa</taxon>
        <taxon>Ecdysozoa</taxon>
        <taxon>Arthropoda</taxon>
        <taxon>Chelicerata</taxon>
        <taxon>Arachnida</taxon>
        <taxon>Araneae</taxon>
        <taxon>Araneomorphae</taxon>
        <taxon>Entelegynae</taxon>
        <taxon>Araneoidea</taxon>
        <taxon>Araneidae</taxon>
        <taxon>Caerostris</taxon>
    </lineage>
</organism>
<evidence type="ECO:0000313" key="4">
    <source>
        <dbReference type="Proteomes" id="UP001054945"/>
    </source>
</evidence>
<feature type="domain" description="Nose resistant-to-fluoxetine protein N-terminal" evidence="2">
    <location>
        <begin position="10"/>
        <end position="138"/>
    </location>
</feature>
<keyword evidence="1" id="KW-1133">Transmembrane helix</keyword>
<dbReference type="SMART" id="SM00703">
    <property type="entry name" value="NRF"/>
    <property type="match status" value="1"/>
</dbReference>
<protein>
    <submittedName>
        <fullName evidence="3">Nose resistant to fluoxetine protein 6</fullName>
    </submittedName>
</protein>
<evidence type="ECO:0000313" key="3">
    <source>
        <dbReference type="EMBL" id="GIZ05106.1"/>
    </source>
</evidence>
<name>A0AAV4YGG3_CAEEX</name>
<dbReference type="Proteomes" id="UP001054945">
    <property type="component" value="Unassembled WGS sequence"/>
</dbReference>